<protein>
    <submittedName>
        <fullName evidence="1">Uncharacterized protein</fullName>
    </submittedName>
</protein>
<keyword evidence="2" id="KW-1185">Reference proteome</keyword>
<name>A0AAD7DDC2_MYCRO</name>
<evidence type="ECO:0000313" key="2">
    <source>
        <dbReference type="Proteomes" id="UP001221757"/>
    </source>
</evidence>
<proteinExistence type="predicted"/>
<dbReference type="AlphaFoldDB" id="A0AAD7DDC2"/>
<comment type="caution">
    <text evidence="1">The sequence shown here is derived from an EMBL/GenBank/DDBJ whole genome shotgun (WGS) entry which is preliminary data.</text>
</comment>
<gene>
    <name evidence="1" type="ORF">B0H17DRAFT_1135548</name>
</gene>
<sequence>MSLRPEAEEYTCSAFVVTLRKTNVQGRKNSVLLRPTAQLLLLRQCKCRIQCLRIPLQPRTFPRDANSRLVRRLRSDVLPPSRFDGGQHRSQVTHLKPREFTPLFVWADEGSLQMLRDEGIEQLLCMFVGRQISLYYYQSMAADRINVFTAFEVKQYGTA</sequence>
<reference evidence="1" key="1">
    <citation type="submission" date="2023-03" db="EMBL/GenBank/DDBJ databases">
        <title>Massive genome expansion in bonnet fungi (Mycena s.s.) driven by repeated elements and novel gene families across ecological guilds.</title>
        <authorList>
            <consortium name="Lawrence Berkeley National Laboratory"/>
            <person name="Harder C.B."/>
            <person name="Miyauchi S."/>
            <person name="Viragh M."/>
            <person name="Kuo A."/>
            <person name="Thoen E."/>
            <person name="Andreopoulos B."/>
            <person name="Lu D."/>
            <person name="Skrede I."/>
            <person name="Drula E."/>
            <person name="Henrissat B."/>
            <person name="Morin E."/>
            <person name="Kohler A."/>
            <person name="Barry K."/>
            <person name="LaButti K."/>
            <person name="Morin E."/>
            <person name="Salamov A."/>
            <person name="Lipzen A."/>
            <person name="Mereny Z."/>
            <person name="Hegedus B."/>
            <person name="Baldrian P."/>
            <person name="Stursova M."/>
            <person name="Weitz H."/>
            <person name="Taylor A."/>
            <person name="Grigoriev I.V."/>
            <person name="Nagy L.G."/>
            <person name="Martin F."/>
            <person name="Kauserud H."/>
        </authorList>
    </citation>
    <scope>NUCLEOTIDE SEQUENCE</scope>
    <source>
        <strain evidence="1">CBHHK067</strain>
    </source>
</reference>
<dbReference type="EMBL" id="JARKIE010000078">
    <property type="protein sequence ID" value="KAJ7688576.1"/>
    <property type="molecule type" value="Genomic_DNA"/>
</dbReference>
<accession>A0AAD7DDC2</accession>
<evidence type="ECO:0000313" key="1">
    <source>
        <dbReference type="EMBL" id="KAJ7688576.1"/>
    </source>
</evidence>
<organism evidence="1 2">
    <name type="scientific">Mycena rosella</name>
    <name type="common">Pink bonnet</name>
    <name type="synonym">Agaricus rosellus</name>
    <dbReference type="NCBI Taxonomy" id="1033263"/>
    <lineage>
        <taxon>Eukaryota</taxon>
        <taxon>Fungi</taxon>
        <taxon>Dikarya</taxon>
        <taxon>Basidiomycota</taxon>
        <taxon>Agaricomycotina</taxon>
        <taxon>Agaricomycetes</taxon>
        <taxon>Agaricomycetidae</taxon>
        <taxon>Agaricales</taxon>
        <taxon>Marasmiineae</taxon>
        <taxon>Mycenaceae</taxon>
        <taxon>Mycena</taxon>
    </lineage>
</organism>
<dbReference type="Proteomes" id="UP001221757">
    <property type="component" value="Unassembled WGS sequence"/>
</dbReference>